<protein>
    <submittedName>
        <fullName evidence="2">Uncharacterized protein</fullName>
    </submittedName>
</protein>
<dbReference type="Proteomes" id="UP000009168">
    <property type="component" value="Unassembled WGS sequence"/>
</dbReference>
<gene>
    <name evidence="2" type="ORF">TTHERM_000833688</name>
</gene>
<sequence>MSESYIERFHQAFQENMLKVIPKTVIEKVGNISNLRNIVMKCFEILYLEYSLIGQFTAAQVEYVLNGVINFIHDKEDQIKLYSHEIRYKYQIDPAKYFFLKKIGLQAMTENKVEIQVALRIIEQFVNYRCYLFDSYLDHENAFLIDNLVQKFHENSEISGFFLDPSEENSIDFIKKTLQTLYSSTYLTEYSRYIKKQLKVAPNRRFFDNLKEFLKKNIPLTEYLPVAEFDYKFFIIQCKLEIHNQAAFQSILKNLDNELQQIKQEMINQLKTAHLPRGITDQQIISCIPFLHDLFSFCFNTNYEIYNVQDIQSAGVYYHLNPQALPIVGYILKTFYEKKNIPQNQKDPLLECISIIFSSV</sequence>
<dbReference type="RefSeq" id="XP_012652486.1">
    <property type="nucleotide sequence ID" value="XM_012797032.1"/>
</dbReference>
<evidence type="ECO:0000313" key="3">
    <source>
        <dbReference type="Proteomes" id="UP000009168"/>
    </source>
</evidence>
<evidence type="ECO:0000256" key="1">
    <source>
        <dbReference type="SAM" id="Coils"/>
    </source>
</evidence>
<keyword evidence="1" id="KW-0175">Coiled coil</keyword>
<keyword evidence="3" id="KW-1185">Reference proteome</keyword>
<dbReference type="KEGG" id="tet:TTHERM_000833688"/>
<dbReference type="GeneID" id="24440844"/>
<feature type="coiled-coil region" evidence="1">
    <location>
        <begin position="245"/>
        <end position="272"/>
    </location>
</feature>
<organism evidence="2 3">
    <name type="scientific">Tetrahymena thermophila (strain SB210)</name>
    <dbReference type="NCBI Taxonomy" id="312017"/>
    <lineage>
        <taxon>Eukaryota</taxon>
        <taxon>Sar</taxon>
        <taxon>Alveolata</taxon>
        <taxon>Ciliophora</taxon>
        <taxon>Intramacronucleata</taxon>
        <taxon>Oligohymenophorea</taxon>
        <taxon>Hymenostomatida</taxon>
        <taxon>Tetrahymenina</taxon>
        <taxon>Tetrahymenidae</taxon>
        <taxon>Tetrahymena</taxon>
    </lineage>
</organism>
<dbReference type="AlphaFoldDB" id="W7XC60"/>
<dbReference type="InParanoid" id="W7XC60"/>
<evidence type="ECO:0000313" key="2">
    <source>
        <dbReference type="EMBL" id="EWS74987.1"/>
    </source>
</evidence>
<accession>W7XC60</accession>
<name>W7XC60_TETTS</name>
<proteinExistence type="predicted"/>
<reference evidence="3" key="1">
    <citation type="journal article" date="2006" name="PLoS Biol.">
        <title>Macronuclear genome sequence of the ciliate Tetrahymena thermophila, a model eukaryote.</title>
        <authorList>
            <person name="Eisen J.A."/>
            <person name="Coyne R.S."/>
            <person name="Wu M."/>
            <person name="Wu D."/>
            <person name="Thiagarajan M."/>
            <person name="Wortman J.R."/>
            <person name="Badger J.H."/>
            <person name="Ren Q."/>
            <person name="Amedeo P."/>
            <person name="Jones K.M."/>
            <person name="Tallon L.J."/>
            <person name="Delcher A.L."/>
            <person name="Salzberg S.L."/>
            <person name="Silva J.C."/>
            <person name="Haas B.J."/>
            <person name="Majoros W.H."/>
            <person name="Farzad M."/>
            <person name="Carlton J.M."/>
            <person name="Smith R.K. Jr."/>
            <person name="Garg J."/>
            <person name="Pearlman R.E."/>
            <person name="Karrer K.M."/>
            <person name="Sun L."/>
            <person name="Manning G."/>
            <person name="Elde N.C."/>
            <person name="Turkewitz A.P."/>
            <person name="Asai D.J."/>
            <person name="Wilkes D.E."/>
            <person name="Wang Y."/>
            <person name="Cai H."/>
            <person name="Collins K."/>
            <person name="Stewart B.A."/>
            <person name="Lee S.R."/>
            <person name="Wilamowska K."/>
            <person name="Weinberg Z."/>
            <person name="Ruzzo W.L."/>
            <person name="Wloga D."/>
            <person name="Gaertig J."/>
            <person name="Frankel J."/>
            <person name="Tsao C.-C."/>
            <person name="Gorovsky M.A."/>
            <person name="Keeling P.J."/>
            <person name="Waller R.F."/>
            <person name="Patron N.J."/>
            <person name="Cherry J.M."/>
            <person name="Stover N.A."/>
            <person name="Krieger C.J."/>
            <person name="del Toro C."/>
            <person name="Ryder H.F."/>
            <person name="Williamson S.C."/>
            <person name="Barbeau R.A."/>
            <person name="Hamilton E.P."/>
            <person name="Orias E."/>
        </authorList>
    </citation>
    <scope>NUCLEOTIDE SEQUENCE [LARGE SCALE GENOMIC DNA]</scope>
    <source>
        <strain evidence="3">SB210</strain>
    </source>
</reference>
<dbReference type="EMBL" id="GG662725">
    <property type="protein sequence ID" value="EWS74987.1"/>
    <property type="molecule type" value="Genomic_DNA"/>
</dbReference>